<evidence type="ECO:0000259" key="1">
    <source>
        <dbReference type="Pfam" id="PF13936"/>
    </source>
</evidence>
<evidence type="ECO:0000313" key="3">
    <source>
        <dbReference type="Proteomes" id="UP000019225"/>
    </source>
</evidence>
<dbReference type="GO" id="GO:0005829">
    <property type="term" value="C:cytosol"/>
    <property type="evidence" value="ECO:0007669"/>
    <property type="project" value="TreeGrafter"/>
</dbReference>
<dbReference type="PATRIC" id="fig|1449976.3.peg.7681"/>
<keyword evidence="3" id="KW-1185">Reference proteome</keyword>
<proteinExistence type="predicted"/>
<dbReference type="KEGG" id="kal:KALB_7647"/>
<protein>
    <recommendedName>
        <fullName evidence="1">Transposase IS30-like HTH domain-containing protein</fullName>
    </recommendedName>
</protein>
<dbReference type="PANTHER" id="PTHR10948">
    <property type="entry name" value="TRANSPOSASE"/>
    <property type="match status" value="1"/>
</dbReference>
<dbReference type="AlphaFoldDB" id="W5WS58"/>
<feature type="domain" description="Transposase IS30-like HTH" evidence="1">
    <location>
        <begin position="61"/>
        <end position="104"/>
    </location>
</feature>
<dbReference type="PANTHER" id="PTHR10948:SF23">
    <property type="entry name" value="TRANSPOSASE INSI FOR INSERTION SEQUENCE ELEMENT IS30A-RELATED"/>
    <property type="match status" value="1"/>
</dbReference>
<reference evidence="2 3" key="1">
    <citation type="journal article" date="2014" name="BMC Genomics">
        <title>Complete genome sequence of producer of the glycopeptide antibiotic Aculeximycin Kutzneria albida DSM 43870T, a representative of minor genus of Pseudonocardiaceae.</title>
        <authorList>
            <person name="Rebets Y."/>
            <person name="Tokovenko B."/>
            <person name="Lushchyk I."/>
            <person name="Ruckert C."/>
            <person name="Zaburannyi N."/>
            <person name="Bechthold A."/>
            <person name="Kalinowski J."/>
            <person name="Luzhetskyy A."/>
        </authorList>
    </citation>
    <scope>NUCLEOTIDE SEQUENCE [LARGE SCALE GENOMIC DNA]</scope>
    <source>
        <strain evidence="2">DSM 43870</strain>
    </source>
</reference>
<organism evidence="2 3">
    <name type="scientific">Kutzneria albida DSM 43870</name>
    <dbReference type="NCBI Taxonomy" id="1449976"/>
    <lineage>
        <taxon>Bacteria</taxon>
        <taxon>Bacillati</taxon>
        <taxon>Actinomycetota</taxon>
        <taxon>Actinomycetes</taxon>
        <taxon>Pseudonocardiales</taxon>
        <taxon>Pseudonocardiaceae</taxon>
        <taxon>Kutzneria</taxon>
    </lineage>
</organism>
<dbReference type="SUPFAM" id="SSF46689">
    <property type="entry name" value="Homeodomain-like"/>
    <property type="match status" value="1"/>
</dbReference>
<accession>W5WS58</accession>
<dbReference type="InterPro" id="IPR051917">
    <property type="entry name" value="Transposase-Integrase"/>
</dbReference>
<gene>
    <name evidence="2" type="ORF">KALB_7647</name>
</gene>
<dbReference type="GO" id="GO:0032196">
    <property type="term" value="P:transposition"/>
    <property type="evidence" value="ECO:0007669"/>
    <property type="project" value="TreeGrafter"/>
</dbReference>
<dbReference type="eggNOG" id="COG2826">
    <property type="taxonomic scope" value="Bacteria"/>
</dbReference>
<dbReference type="EMBL" id="CP007155">
    <property type="protein sequence ID" value="AHI01005.1"/>
    <property type="molecule type" value="Genomic_DNA"/>
</dbReference>
<name>W5WS58_9PSEU</name>
<dbReference type="InterPro" id="IPR025246">
    <property type="entry name" value="IS30-like_HTH"/>
</dbReference>
<dbReference type="STRING" id="1449976.KALB_7647"/>
<dbReference type="Pfam" id="PF13936">
    <property type="entry name" value="HTH_38"/>
    <property type="match status" value="1"/>
</dbReference>
<dbReference type="GO" id="GO:0004803">
    <property type="term" value="F:transposase activity"/>
    <property type="evidence" value="ECO:0007669"/>
    <property type="project" value="TreeGrafter"/>
</dbReference>
<dbReference type="Proteomes" id="UP000019225">
    <property type="component" value="Chromosome"/>
</dbReference>
<dbReference type="HOGENOM" id="CLU_035706_6_0_11"/>
<evidence type="ECO:0000313" key="2">
    <source>
        <dbReference type="EMBL" id="AHI01005.1"/>
    </source>
</evidence>
<dbReference type="InterPro" id="IPR009057">
    <property type="entry name" value="Homeodomain-like_sf"/>
</dbReference>
<sequence>MARRGRKRRPELESEYWQLIMSGVGTVEARKIVGIGRKTGYQWRAENGGLPPARVAEDARSGRYLSLLERQRIATLRRDSLGPRAIARLLGRSPSTVSRELNRNMLSRDRCYDGDLAHARARQRARRPRRSRLITDTDLRELVQAKLELEWSPEQIAAWLRTEFHDHLSWHLCHETIY</sequence>